<dbReference type="PANTHER" id="PTHR31200:SF1">
    <property type="entry name" value="INO80 COMPLEX SUBUNIT C"/>
    <property type="match status" value="1"/>
</dbReference>
<dbReference type="PANTHER" id="PTHR31200">
    <property type="entry name" value="INO80 COMPLEX SUBUNIT C"/>
    <property type="match status" value="1"/>
</dbReference>
<feature type="domain" description="Vps72/YL1 C-terminal" evidence="6">
    <location>
        <begin position="121"/>
        <end position="150"/>
    </location>
</feature>
<keyword evidence="8" id="KW-1185">Reference proteome</keyword>
<evidence type="ECO:0000256" key="1">
    <source>
        <dbReference type="ARBA" id="ARBA00004123"/>
    </source>
</evidence>
<dbReference type="Proteomes" id="UP001159428">
    <property type="component" value="Unassembled WGS sequence"/>
</dbReference>
<evidence type="ECO:0000259" key="6">
    <source>
        <dbReference type="SMART" id="SM00993"/>
    </source>
</evidence>
<name>A0AAU9WVE8_9CNID</name>
<gene>
    <name evidence="7" type="ORF">PMEA_00012788</name>
</gene>
<dbReference type="InterPro" id="IPR029525">
    <property type="entry name" value="INO80C/Ies6"/>
</dbReference>
<evidence type="ECO:0000313" key="8">
    <source>
        <dbReference type="Proteomes" id="UP001159428"/>
    </source>
</evidence>
<feature type="compositionally biased region" description="Low complexity" evidence="5">
    <location>
        <begin position="17"/>
        <end position="26"/>
    </location>
</feature>
<dbReference type="SMART" id="SM00993">
    <property type="entry name" value="YL1_C"/>
    <property type="match status" value="1"/>
</dbReference>
<evidence type="ECO:0000313" key="7">
    <source>
        <dbReference type="EMBL" id="CAH3126906.1"/>
    </source>
</evidence>
<organism evidence="7 8">
    <name type="scientific">Pocillopora meandrina</name>
    <dbReference type="NCBI Taxonomy" id="46732"/>
    <lineage>
        <taxon>Eukaryota</taxon>
        <taxon>Metazoa</taxon>
        <taxon>Cnidaria</taxon>
        <taxon>Anthozoa</taxon>
        <taxon>Hexacorallia</taxon>
        <taxon>Scleractinia</taxon>
        <taxon>Astrocoeniina</taxon>
        <taxon>Pocilloporidae</taxon>
        <taxon>Pocillopora</taxon>
    </lineage>
</organism>
<dbReference type="InterPro" id="IPR013272">
    <property type="entry name" value="Vps72/YL1_C"/>
</dbReference>
<reference evidence="7 8" key="1">
    <citation type="submission" date="2022-05" db="EMBL/GenBank/DDBJ databases">
        <authorList>
            <consortium name="Genoscope - CEA"/>
            <person name="William W."/>
        </authorList>
    </citation>
    <scope>NUCLEOTIDE SEQUENCE [LARGE SCALE GENOMIC DNA]</scope>
</reference>
<evidence type="ECO:0000256" key="4">
    <source>
        <dbReference type="ARBA" id="ARBA00023242"/>
    </source>
</evidence>
<keyword evidence="2" id="KW-0805">Transcription regulation</keyword>
<sequence>MASSRPSSRSRKPKRPSSPAVASAPPSKRKRPLTPCVADELDSTSSSPSSYSAVSEASTQPNGHFVFKDSNFEHSGVNAGKKRIWKNLKQIMTLERGLPWKQDDPTYSSIDAPPSFKPAKKYADLSGLPAKYKDPRTGIQYNNSMEFGSIRSLPMDIVSGPSSPYPFVFPLQGFNDVTSPVTQSCDKPGNNMAGDEHHVNKGKFYLQGEGMNDKSRELYERNALGNIVSHLFPGYGEFYAVPWTAKKEIFELLSVFVKNGCDTFEYVGSLRKNGGILAEETSDLLHVLKPHMHSSSKKEVNRYLTALKQPFSRRVSELFIDDFVGRPEGKIFGWIDLGTTQIEYVDPVKLTARVNKSRIDQECSQLAGKTHIYVCDSERLHYYPAVEYRSNSWLGNDKSLLENQIRLCTKSLDRCCISLDVRGPRALSVCRIPLTCGGILGIPMYDVKLTSTNCFRTDWEGKTFFAQELDFEFVNWLTSQVQGMRTKHFWQPALRKLFSFPAIDDRQVALEFLLETMKKFQTEEEGNIQLVDLSFVISNPPPCLMSSPFILASFLRGAGIVLTSSQEADDGERYEEQVVFQPENCQEYLGILEALLTVLVKGVVTEEQGKCVSQLLATEVVSLQELFYTQMGCICSPWKSLDPCEKPLSELWKNPSRTRNFLKSLGLQEIYQGNQVVVICPEDCQLLNILALFFGNID</sequence>
<dbReference type="AlphaFoldDB" id="A0AAU9WVE8"/>
<evidence type="ECO:0000256" key="5">
    <source>
        <dbReference type="SAM" id="MobiDB-lite"/>
    </source>
</evidence>
<feature type="compositionally biased region" description="Low complexity" evidence="5">
    <location>
        <begin position="43"/>
        <end position="57"/>
    </location>
</feature>
<dbReference type="EMBL" id="CALNXJ010000022">
    <property type="protein sequence ID" value="CAH3126906.1"/>
    <property type="molecule type" value="Genomic_DNA"/>
</dbReference>
<keyword evidence="4" id="KW-0539">Nucleus</keyword>
<evidence type="ECO:0000256" key="2">
    <source>
        <dbReference type="ARBA" id="ARBA00023015"/>
    </source>
</evidence>
<dbReference type="GO" id="GO:0006338">
    <property type="term" value="P:chromatin remodeling"/>
    <property type="evidence" value="ECO:0007669"/>
    <property type="project" value="InterPro"/>
</dbReference>
<protein>
    <recommendedName>
        <fullName evidence="6">Vps72/YL1 C-terminal domain-containing protein</fullName>
    </recommendedName>
</protein>
<dbReference type="GO" id="GO:0031011">
    <property type="term" value="C:Ino80 complex"/>
    <property type="evidence" value="ECO:0007669"/>
    <property type="project" value="InterPro"/>
</dbReference>
<comment type="caution">
    <text evidence="7">The sequence shown here is derived from an EMBL/GenBank/DDBJ whole genome shotgun (WGS) entry which is preliminary data.</text>
</comment>
<comment type="subcellular location">
    <subcellularLocation>
        <location evidence="1">Nucleus</location>
    </subcellularLocation>
</comment>
<evidence type="ECO:0000256" key="3">
    <source>
        <dbReference type="ARBA" id="ARBA00023163"/>
    </source>
</evidence>
<accession>A0AAU9WVE8</accession>
<dbReference type="Pfam" id="PF08265">
    <property type="entry name" value="YL1_C"/>
    <property type="match status" value="1"/>
</dbReference>
<keyword evidence="3" id="KW-0804">Transcription</keyword>
<feature type="region of interest" description="Disordered" evidence="5">
    <location>
        <begin position="1"/>
        <end position="57"/>
    </location>
</feature>
<proteinExistence type="predicted"/>